<evidence type="ECO:0000256" key="3">
    <source>
        <dbReference type="ARBA" id="ARBA00022692"/>
    </source>
</evidence>
<dbReference type="Pfam" id="PF00571">
    <property type="entry name" value="CBS"/>
    <property type="match status" value="2"/>
</dbReference>
<evidence type="ECO:0000313" key="14">
    <source>
        <dbReference type="Proteomes" id="UP000016570"/>
    </source>
</evidence>
<dbReference type="Pfam" id="PF01595">
    <property type="entry name" value="CNNM"/>
    <property type="match status" value="1"/>
</dbReference>
<evidence type="ECO:0000313" key="13">
    <source>
        <dbReference type="EMBL" id="GAD68536.1"/>
    </source>
</evidence>
<dbReference type="SUPFAM" id="SSF54631">
    <property type="entry name" value="CBS-domain pair"/>
    <property type="match status" value="1"/>
</dbReference>
<evidence type="ECO:0000256" key="8">
    <source>
        <dbReference type="PROSITE-ProRule" id="PRU00703"/>
    </source>
</evidence>
<comment type="caution">
    <text evidence="13">The sequence shown here is derived from an EMBL/GenBank/DDBJ whole genome shotgun (WGS) entry which is preliminary data.</text>
</comment>
<gene>
    <name evidence="13" type="ORF">VPR01S_15_00540</name>
</gene>
<keyword evidence="6 8" id="KW-0129">CBS domain</keyword>
<evidence type="ECO:0000256" key="2">
    <source>
        <dbReference type="ARBA" id="ARBA00022475"/>
    </source>
</evidence>
<dbReference type="InterPro" id="IPR036318">
    <property type="entry name" value="FAD-bd_PCMH-like_sf"/>
</dbReference>
<evidence type="ECO:0000256" key="5">
    <source>
        <dbReference type="ARBA" id="ARBA00022989"/>
    </source>
</evidence>
<evidence type="ECO:0000256" key="10">
    <source>
        <dbReference type="SAM" id="Phobius"/>
    </source>
</evidence>
<keyword evidence="4" id="KW-0677">Repeat</keyword>
<dbReference type="InterPro" id="IPR000644">
    <property type="entry name" value="CBS_dom"/>
</dbReference>
<keyword evidence="7 9" id="KW-0472">Membrane</keyword>
<dbReference type="Gene3D" id="3.10.580.10">
    <property type="entry name" value="CBS-domain"/>
    <property type="match status" value="1"/>
</dbReference>
<protein>
    <recommendedName>
        <fullName evidence="15">Hemolysin</fullName>
    </recommendedName>
</protein>
<evidence type="ECO:0000256" key="9">
    <source>
        <dbReference type="PROSITE-ProRule" id="PRU01193"/>
    </source>
</evidence>
<dbReference type="GO" id="GO:0050660">
    <property type="term" value="F:flavin adenine dinucleotide binding"/>
    <property type="evidence" value="ECO:0007669"/>
    <property type="project" value="InterPro"/>
</dbReference>
<dbReference type="GO" id="GO:0005886">
    <property type="term" value="C:plasma membrane"/>
    <property type="evidence" value="ECO:0007669"/>
    <property type="project" value="UniProtKB-SubCell"/>
</dbReference>
<feature type="domain" description="CNNM transmembrane" evidence="12">
    <location>
        <begin position="1"/>
        <end position="195"/>
    </location>
</feature>
<evidence type="ECO:0000259" key="11">
    <source>
        <dbReference type="PROSITE" id="PS51371"/>
    </source>
</evidence>
<proteinExistence type="predicted"/>
<evidence type="ECO:0000256" key="7">
    <source>
        <dbReference type="ARBA" id="ARBA00023136"/>
    </source>
</evidence>
<keyword evidence="3 9" id="KW-0812">Transmembrane</keyword>
<dbReference type="RefSeq" id="WP_021706505.1">
    <property type="nucleotide sequence ID" value="NZ_BATJ01000015.1"/>
</dbReference>
<dbReference type="eggNOG" id="COG1253">
    <property type="taxonomic scope" value="Bacteria"/>
</dbReference>
<evidence type="ECO:0000256" key="1">
    <source>
        <dbReference type="ARBA" id="ARBA00004651"/>
    </source>
</evidence>
<dbReference type="EMBL" id="BATJ01000015">
    <property type="protein sequence ID" value="GAD68536.1"/>
    <property type="molecule type" value="Genomic_DNA"/>
</dbReference>
<dbReference type="InterPro" id="IPR051676">
    <property type="entry name" value="UPF0053_domain"/>
</dbReference>
<dbReference type="InterPro" id="IPR002550">
    <property type="entry name" value="CNNM"/>
</dbReference>
<sequence length="433" mass="48234">MDVLLLMALILLNGVFAMSEIALVAVRSGRLKQLSDHSHSARTALILKENPTLFLSTIQIGITAIGLLNGIVGEATLSEPFELWLIRQGMEPKIANLFSTGCVVIVITYFSIVIGELVPKRYAQANAERISIIVARPIHLLSKITIPFVALLTASTEGLLRIIGQSQNATECVTEEDVQAIVNEGSESGALDPKEHDMIHNIMRLNDRPASSLMTPRRDVDYLDIDRPLDEVMQRIRETRHKVFPVCHGHLDNLIGTISSKAMLNRSHKLSVNALTGMAKVALYIPETMKGLQLLNHMQTTSTEMVFVVDEYGDLQGLITLYDILEAIAGELSLEPEEAWMMTQPDGSLLVDAMIPISELKQRLNLTALADEDQHGYQTLSGMLLWLSGELPEKGETVYWDDWQFRIEGVEQNRVTKVRITRKEFSTANQKPD</sequence>
<reference evidence="13 14" key="1">
    <citation type="submission" date="2013-09" db="EMBL/GenBank/DDBJ databases">
        <title>Whole genome shotgun sequence of Vibrio proteolyticus NBRC 13287.</title>
        <authorList>
            <person name="Isaki S."/>
            <person name="Hosoyama A."/>
            <person name="Numata M."/>
            <person name="Hashimoto M."/>
            <person name="Hosoyama Y."/>
            <person name="Tsuchikane K."/>
            <person name="Noguchi M."/>
            <person name="Hirakata S."/>
            <person name="Ichikawa N."/>
            <person name="Ohji S."/>
            <person name="Yamazoe A."/>
            <person name="Fujita N."/>
        </authorList>
    </citation>
    <scope>NUCLEOTIDE SEQUENCE [LARGE SCALE GENOMIC DNA]</scope>
    <source>
        <strain evidence="13 14">NBRC 13287</strain>
    </source>
</reference>
<evidence type="ECO:0008006" key="15">
    <source>
        <dbReference type="Google" id="ProtNLM"/>
    </source>
</evidence>
<dbReference type="SMART" id="SM01091">
    <property type="entry name" value="CorC_HlyC"/>
    <property type="match status" value="1"/>
</dbReference>
<dbReference type="CDD" id="cd04590">
    <property type="entry name" value="CBS_pair_CorC_HlyC_assoc"/>
    <property type="match status" value="1"/>
</dbReference>
<accession>U2ZLA1</accession>
<dbReference type="Pfam" id="PF03471">
    <property type="entry name" value="CorC_HlyC"/>
    <property type="match status" value="1"/>
</dbReference>
<dbReference type="PROSITE" id="PS51371">
    <property type="entry name" value="CBS"/>
    <property type="match status" value="2"/>
</dbReference>
<name>U2ZLA1_VIBPR</name>
<keyword evidence="5 9" id="KW-1133">Transmembrane helix</keyword>
<dbReference type="PANTHER" id="PTHR43099:SF5">
    <property type="entry name" value="HLYC_CORC FAMILY TRANSPORTER"/>
    <property type="match status" value="1"/>
</dbReference>
<evidence type="ECO:0000256" key="4">
    <source>
        <dbReference type="ARBA" id="ARBA00022737"/>
    </source>
</evidence>
<dbReference type="InterPro" id="IPR005170">
    <property type="entry name" value="Transptr-assoc_dom"/>
</dbReference>
<organism evidence="13 14">
    <name type="scientific">Vibrio proteolyticus NBRC 13287</name>
    <dbReference type="NCBI Taxonomy" id="1219065"/>
    <lineage>
        <taxon>Bacteria</taxon>
        <taxon>Pseudomonadati</taxon>
        <taxon>Pseudomonadota</taxon>
        <taxon>Gammaproteobacteria</taxon>
        <taxon>Vibrionales</taxon>
        <taxon>Vibrionaceae</taxon>
        <taxon>Vibrio</taxon>
    </lineage>
</organism>
<feature type="transmembrane region" description="Helical" evidence="10">
    <location>
        <begin position="53"/>
        <end position="73"/>
    </location>
</feature>
<keyword evidence="2" id="KW-1003">Cell membrane</keyword>
<evidence type="ECO:0000256" key="6">
    <source>
        <dbReference type="ARBA" id="ARBA00023122"/>
    </source>
</evidence>
<dbReference type="InterPro" id="IPR016169">
    <property type="entry name" value="FAD-bd_PCMH_sub2"/>
</dbReference>
<dbReference type="PANTHER" id="PTHR43099">
    <property type="entry name" value="UPF0053 PROTEIN YRKA"/>
    <property type="match status" value="1"/>
</dbReference>
<dbReference type="Proteomes" id="UP000016570">
    <property type="component" value="Unassembled WGS sequence"/>
</dbReference>
<feature type="transmembrane region" description="Helical" evidence="10">
    <location>
        <begin position="94"/>
        <end position="114"/>
    </location>
</feature>
<feature type="domain" description="CBS" evidence="11">
    <location>
        <begin position="278"/>
        <end position="334"/>
    </location>
</feature>
<dbReference type="SUPFAM" id="SSF56176">
    <property type="entry name" value="FAD-binding/transporter-associated domain-like"/>
    <property type="match status" value="1"/>
</dbReference>
<dbReference type="STRING" id="1219065.VPR01S_15_00540"/>
<feature type="domain" description="CBS" evidence="11">
    <location>
        <begin position="214"/>
        <end position="275"/>
    </location>
</feature>
<comment type="subcellular location">
    <subcellularLocation>
        <location evidence="1">Cell membrane</location>
        <topology evidence="1">Multi-pass membrane protein</topology>
    </subcellularLocation>
</comment>
<dbReference type="InterPro" id="IPR046342">
    <property type="entry name" value="CBS_dom_sf"/>
</dbReference>
<dbReference type="Gene3D" id="3.30.465.10">
    <property type="match status" value="1"/>
</dbReference>
<dbReference type="AlphaFoldDB" id="U2ZLA1"/>
<evidence type="ECO:0000259" key="12">
    <source>
        <dbReference type="PROSITE" id="PS51846"/>
    </source>
</evidence>
<dbReference type="InterPro" id="IPR044751">
    <property type="entry name" value="Ion_transp-like_CBS"/>
</dbReference>
<keyword evidence="14" id="KW-1185">Reference proteome</keyword>
<dbReference type="PROSITE" id="PS51846">
    <property type="entry name" value="CNNM"/>
    <property type="match status" value="1"/>
</dbReference>